<evidence type="ECO:0000313" key="3">
    <source>
        <dbReference type="Proteomes" id="UP000503447"/>
    </source>
</evidence>
<protein>
    <recommendedName>
        <fullName evidence="4">Lipoprotein</fullName>
    </recommendedName>
</protein>
<evidence type="ECO:0000256" key="1">
    <source>
        <dbReference type="SAM" id="SignalP"/>
    </source>
</evidence>
<evidence type="ECO:0008006" key="4">
    <source>
        <dbReference type="Google" id="ProtNLM"/>
    </source>
</evidence>
<feature type="chain" id="PRO_5026661609" description="Lipoprotein" evidence="1">
    <location>
        <begin position="22"/>
        <end position="247"/>
    </location>
</feature>
<sequence length="247" mass="25167">MNRTMRAAAAAAILTSGLGSIGCVNTGTTGCSSGSCAGSGTGGGPGSGGGLGGRGEGHGPIGDHWRNFVDPCYPERYNYAARESVVGPFAQQAANGHFLNQTIWNYYFESGTDRLTPAGIEKLDSLTRARPAPDPRLYIQTARDIPTTPESVGKLVDVRAELDAKRAAAVKQYMSTQLFAPVAFEVFVHDAPVPGMNSDMALRAYNGSILQYRGGVSGAGTGTLGTGGQGNLTAPAGGGAGAGGAPR</sequence>
<keyword evidence="3" id="KW-1185">Reference proteome</keyword>
<dbReference type="KEGG" id="ftj:FTUN_1473"/>
<proteinExistence type="predicted"/>
<name>A0A6M5YKZ6_9BACT</name>
<dbReference type="Proteomes" id="UP000503447">
    <property type="component" value="Chromosome"/>
</dbReference>
<feature type="signal peptide" evidence="1">
    <location>
        <begin position="1"/>
        <end position="21"/>
    </location>
</feature>
<evidence type="ECO:0000313" key="2">
    <source>
        <dbReference type="EMBL" id="QJW93956.1"/>
    </source>
</evidence>
<organism evidence="2 3">
    <name type="scientific">Frigoriglobus tundricola</name>
    <dbReference type="NCBI Taxonomy" id="2774151"/>
    <lineage>
        <taxon>Bacteria</taxon>
        <taxon>Pseudomonadati</taxon>
        <taxon>Planctomycetota</taxon>
        <taxon>Planctomycetia</taxon>
        <taxon>Gemmatales</taxon>
        <taxon>Gemmataceae</taxon>
        <taxon>Frigoriglobus</taxon>
    </lineage>
</organism>
<dbReference type="PROSITE" id="PS51257">
    <property type="entry name" value="PROKAR_LIPOPROTEIN"/>
    <property type="match status" value="1"/>
</dbReference>
<dbReference type="EMBL" id="CP053452">
    <property type="protein sequence ID" value="QJW93956.1"/>
    <property type="molecule type" value="Genomic_DNA"/>
</dbReference>
<gene>
    <name evidence="2" type="ORF">FTUN_1473</name>
</gene>
<keyword evidence="1" id="KW-0732">Signal</keyword>
<reference evidence="3" key="1">
    <citation type="submission" date="2020-05" db="EMBL/GenBank/DDBJ databases">
        <title>Frigoriglobus tundricola gen. nov., sp. nov., a psychrotolerant cellulolytic planctomycete of the family Gemmataceae with two divergent copies of 16S rRNA gene.</title>
        <authorList>
            <person name="Kulichevskaya I.S."/>
            <person name="Ivanova A.A."/>
            <person name="Naumoff D.G."/>
            <person name="Beletsky A.V."/>
            <person name="Rijpstra W.I.C."/>
            <person name="Sinninghe Damste J.S."/>
            <person name="Mardanov A.V."/>
            <person name="Ravin N.V."/>
            <person name="Dedysh S.N."/>
        </authorList>
    </citation>
    <scope>NUCLEOTIDE SEQUENCE [LARGE SCALE GENOMIC DNA]</scope>
    <source>
        <strain evidence="3">PL17</strain>
    </source>
</reference>
<accession>A0A6M5YKZ6</accession>
<dbReference type="AlphaFoldDB" id="A0A6M5YKZ6"/>
<dbReference type="RefSeq" id="WP_171470051.1">
    <property type="nucleotide sequence ID" value="NZ_CP053452.2"/>
</dbReference>